<keyword evidence="5" id="KW-1185">Reference proteome</keyword>
<dbReference type="Pfam" id="PF01990">
    <property type="entry name" value="ATP-synt_F"/>
    <property type="match status" value="1"/>
</dbReference>
<gene>
    <name evidence="4" type="ORF">SAMN05660831_00304</name>
</gene>
<dbReference type="Proteomes" id="UP000198611">
    <property type="component" value="Unassembled WGS sequence"/>
</dbReference>
<organism evidence="4 5">
    <name type="scientific">Thiohalospira halophila DSM 15071</name>
    <dbReference type="NCBI Taxonomy" id="1123397"/>
    <lineage>
        <taxon>Bacteria</taxon>
        <taxon>Pseudomonadati</taxon>
        <taxon>Pseudomonadota</taxon>
        <taxon>Gammaproteobacteria</taxon>
        <taxon>Thiohalospirales</taxon>
        <taxon>Thiohalospiraceae</taxon>
        <taxon>Thiohalospira</taxon>
    </lineage>
</organism>
<evidence type="ECO:0000256" key="3">
    <source>
        <dbReference type="ARBA" id="ARBA00023065"/>
    </source>
</evidence>
<evidence type="ECO:0000313" key="5">
    <source>
        <dbReference type="Proteomes" id="UP000198611"/>
    </source>
</evidence>
<name>A0A1I1NJS1_9GAMM</name>
<accession>A0A1I1NJS1</accession>
<dbReference type="InterPro" id="IPR036906">
    <property type="entry name" value="ATPase_V1_fsu_sf"/>
</dbReference>
<dbReference type="GO" id="GO:0046961">
    <property type="term" value="F:proton-transporting ATPase activity, rotational mechanism"/>
    <property type="evidence" value="ECO:0007669"/>
    <property type="project" value="InterPro"/>
</dbReference>
<keyword evidence="2" id="KW-0813">Transport</keyword>
<dbReference type="InterPro" id="IPR008218">
    <property type="entry name" value="ATPase_V1-cplx_f_g_su"/>
</dbReference>
<dbReference type="RefSeq" id="WP_093426981.1">
    <property type="nucleotide sequence ID" value="NZ_FOMJ01000001.1"/>
</dbReference>
<protein>
    <submittedName>
        <fullName evidence="4">H+-ATPase subunit F/Vma7</fullName>
    </submittedName>
</protein>
<dbReference type="EMBL" id="FOMJ01000001">
    <property type="protein sequence ID" value="SFC97676.1"/>
    <property type="molecule type" value="Genomic_DNA"/>
</dbReference>
<proteinExistence type="inferred from homology"/>
<dbReference type="Gene3D" id="3.40.50.10580">
    <property type="entry name" value="ATPase, V1 complex, subunit F"/>
    <property type="match status" value="1"/>
</dbReference>
<dbReference type="SUPFAM" id="SSF159468">
    <property type="entry name" value="AtpF-like"/>
    <property type="match status" value="1"/>
</dbReference>
<evidence type="ECO:0000256" key="1">
    <source>
        <dbReference type="ARBA" id="ARBA00010148"/>
    </source>
</evidence>
<dbReference type="STRING" id="1123397.SAMN05660831_00304"/>
<comment type="similarity">
    <text evidence="1">Belongs to the V-ATPase F subunit family.</text>
</comment>
<evidence type="ECO:0000313" key="4">
    <source>
        <dbReference type="EMBL" id="SFC97676.1"/>
    </source>
</evidence>
<reference evidence="4 5" key="1">
    <citation type="submission" date="2016-10" db="EMBL/GenBank/DDBJ databases">
        <authorList>
            <person name="de Groot N.N."/>
        </authorList>
    </citation>
    <scope>NUCLEOTIDE SEQUENCE [LARGE SCALE GENOMIC DNA]</scope>
    <source>
        <strain evidence="4 5">HL3</strain>
    </source>
</reference>
<keyword evidence="3" id="KW-0406">Ion transport</keyword>
<dbReference type="OrthoDB" id="8481801at2"/>
<sequence>MAGRDWSTDLGRRPPAYLGDATTAAGFRLAGLDAHAPEADQLLPTFRELLTITDLLLLGATAARSLPPSEVNAAVASGRPLVVVVPDIHGETPMRDLKQRLRRELGVDL</sequence>
<evidence type="ECO:0000256" key="2">
    <source>
        <dbReference type="ARBA" id="ARBA00022448"/>
    </source>
</evidence>
<dbReference type="AlphaFoldDB" id="A0A1I1NJS1"/>